<organism evidence="1 2">
    <name type="scientific">Candidatus Magasanikbacteria bacterium RIFCSPLOWO2_02_FULL_44_11</name>
    <dbReference type="NCBI Taxonomy" id="1798689"/>
    <lineage>
        <taxon>Bacteria</taxon>
        <taxon>Candidatus Magasanikiibacteriota</taxon>
    </lineage>
</organism>
<dbReference type="Proteomes" id="UP000178726">
    <property type="component" value="Unassembled WGS sequence"/>
</dbReference>
<gene>
    <name evidence="1" type="ORF">A3I29_04345</name>
</gene>
<reference evidence="1 2" key="1">
    <citation type="journal article" date="2016" name="Nat. Commun.">
        <title>Thousands of microbial genomes shed light on interconnected biogeochemical processes in an aquifer system.</title>
        <authorList>
            <person name="Anantharaman K."/>
            <person name="Brown C.T."/>
            <person name="Hug L.A."/>
            <person name="Sharon I."/>
            <person name="Castelle C.J."/>
            <person name="Probst A.J."/>
            <person name="Thomas B.C."/>
            <person name="Singh A."/>
            <person name="Wilkins M.J."/>
            <person name="Karaoz U."/>
            <person name="Brodie E.L."/>
            <person name="Williams K.H."/>
            <person name="Hubbard S.S."/>
            <person name="Banfield J.F."/>
        </authorList>
    </citation>
    <scope>NUCLEOTIDE SEQUENCE [LARGE SCALE GENOMIC DNA]</scope>
</reference>
<comment type="caution">
    <text evidence="1">The sequence shown here is derived from an EMBL/GenBank/DDBJ whole genome shotgun (WGS) entry which is preliminary data.</text>
</comment>
<dbReference type="EMBL" id="MFQK01000038">
    <property type="protein sequence ID" value="OGH80626.1"/>
    <property type="molecule type" value="Genomic_DNA"/>
</dbReference>
<dbReference type="AlphaFoldDB" id="A0A1F6N9N5"/>
<dbReference type="STRING" id="1798689.A3I29_04345"/>
<sequence>MLNQNEASPATLLFKARRHRKILFSLGEEKIRRAQNKKSKEYFSVVWRARRAVAGLASLVGVLLKECSNFVQKTPPSHFAPSELR</sequence>
<accession>A0A1F6N9N5</accession>
<name>A0A1F6N9N5_9BACT</name>
<proteinExistence type="predicted"/>
<protein>
    <submittedName>
        <fullName evidence="1">Uncharacterized protein</fullName>
    </submittedName>
</protein>
<evidence type="ECO:0000313" key="1">
    <source>
        <dbReference type="EMBL" id="OGH80626.1"/>
    </source>
</evidence>
<evidence type="ECO:0000313" key="2">
    <source>
        <dbReference type="Proteomes" id="UP000178726"/>
    </source>
</evidence>